<reference evidence="2" key="1">
    <citation type="submission" date="2019-05" db="EMBL/GenBank/DDBJ databases">
        <title>Whole genome sequencing of Pseudanabaena catenata USMAC16.</title>
        <authorList>
            <person name="Khan Z."/>
            <person name="Omar W.M."/>
            <person name="Convey P."/>
            <person name="Merican F."/>
            <person name="Najimudin N."/>
        </authorList>
    </citation>
    <scope>NUCLEOTIDE SEQUENCE</scope>
    <source>
        <strain evidence="2">USMAC16</strain>
    </source>
</reference>
<proteinExistence type="predicted"/>
<dbReference type="Pfam" id="PF13524">
    <property type="entry name" value="Glyco_trans_1_2"/>
    <property type="match status" value="1"/>
</dbReference>
<protein>
    <submittedName>
        <fullName evidence="2">Glycosyltransferase</fullName>
    </submittedName>
</protein>
<organism evidence="2 3">
    <name type="scientific">Pseudanabaena catenata USMAC16</name>
    <dbReference type="NCBI Taxonomy" id="1855837"/>
    <lineage>
        <taxon>Bacteria</taxon>
        <taxon>Bacillati</taxon>
        <taxon>Cyanobacteriota</taxon>
        <taxon>Cyanophyceae</taxon>
        <taxon>Pseudanabaenales</taxon>
        <taxon>Pseudanabaenaceae</taxon>
        <taxon>Pseudanabaena</taxon>
    </lineage>
</organism>
<dbReference type="EMBL" id="VBTY01000160">
    <property type="protein sequence ID" value="MDG3496193.1"/>
    <property type="molecule type" value="Genomic_DNA"/>
</dbReference>
<dbReference type="RefSeq" id="WP_009628357.1">
    <property type="nucleotide sequence ID" value="NZ_VBTY01000160.1"/>
</dbReference>
<evidence type="ECO:0000259" key="1">
    <source>
        <dbReference type="Pfam" id="PF13524"/>
    </source>
</evidence>
<evidence type="ECO:0000313" key="3">
    <source>
        <dbReference type="Proteomes" id="UP001152872"/>
    </source>
</evidence>
<feature type="domain" description="Spore protein YkvP/CgeB glycosyl transferase-like" evidence="1">
    <location>
        <begin position="181"/>
        <end position="285"/>
    </location>
</feature>
<evidence type="ECO:0000313" key="2">
    <source>
        <dbReference type="EMBL" id="MDG3496193.1"/>
    </source>
</evidence>
<dbReference type="Proteomes" id="UP001152872">
    <property type="component" value="Unassembled WGS sequence"/>
</dbReference>
<accession>A0A9X4M9C6</accession>
<name>A0A9X4M9C6_9CYAN</name>
<keyword evidence="3" id="KW-1185">Reference proteome</keyword>
<sequence length="351" mass="40931">MKILYINKIETNAGWGFETFLHKSLTKINIETICLDYQKNAYALSKALLEIDENFDAVLLERGCGYLIPLSILKSIQRPKFLLFTELVSRNVNQHYLLKSGIFEHVFFRSLPCMKWVADRGWLAHSQMSLFQSAIDPEFHRTILNLKKDINILFVGTLLPRRKKIIGDLQKEFSIVTSNAFGIDMVSMINRAKIVLNIHGENFLDTETRVYETLACQGFLLTEKLSSESPFTNNLHLVEARDLDDLKNQIRYYLKHSLERERIARLGYEEVIAFHTFGDRAEQIRQVIERGNSLLFDSTDPLKRSILQYTHHYELYGKIRDLTLEILWKHLSIIKQILFYKIKLISKKAGD</sequence>
<dbReference type="AlphaFoldDB" id="A0A9X4M9C6"/>
<gene>
    <name evidence="2" type="ORF">FEV09_16730</name>
</gene>
<dbReference type="InterPro" id="IPR055259">
    <property type="entry name" value="YkvP/CgeB_Glyco_trans-like"/>
</dbReference>
<comment type="caution">
    <text evidence="2">The sequence shown here is derived from an EMBL/GenBank/DDBJ whole genome shotgun (WGS) entry which is preliminary data.</text>
</comment>